<feature type="domain" description="Hfq-related" evidence="1">
    <location>
        <begin position="9"/>
        <end position="69"/>
    </location>
</feature>
<dbReference type="Proteomes" id="UP001050975">
    <property type="component" value="Unassembled WGS sequence"/>
</dbReference>
<dbReference type="RefSeq" id="WP_226588109.1">
    <property type="nucleotide sequence ID" value="NZ_BLAY01000129.1"/>
</dbReference>
<evidence type="ECO:0000313" key="2">
    <source>
        <dbReference type="EMBL" id="GET41644.1"/>
    </source>
</evidence>
<name>A0AAV3XGV0_9CYAN</name>
<dbReference type="NCBIfam" id="NF047718">
    <property type="entry name" value="Hfq_rel_Cyano"/>
    <property type="match status" value="1"/>
</dbReference>
<dbReference type="AlphaFoldDB" id="A0AAV3XGV0"/>
<evidence type="ECO:0000313" key="3">
    <source>
        <dbReference type="Proteomes" id="UP001050975"/>
    </source>
</evidence>
<organism evidence="2 3">
    <name type="scientific">Microseira wollei NIES-4236</name>
    <dbReference type="NCBI Taxonomy" id="2530354"/>
    <lineage>
        <taxon>Bacteria</taxon>
        <taxon>Bacillati</taxon>
        <taxon>Cyanobacteriota</taxon>
        <taxon>Cyanophyceae</taxon>
        <taxon>Oscillatoriophycideae</taxon>
        <taxon>Aerosakkonematales</taxon>
        <taxon>Aerosakkonemataceae</taxon>
        <taxon>Microseira</taxon>
    </lineage>
</organism>
<comment type="caution">
    <text evidence="2">The sequence shown here is derived from an EMBL/GenBank/DDBJ whole genome shotgun (WGS) entry which is preliminary data.</text>
</comment>
<dbReference type="SUPFAM" id="SSF50182">
    <property type="entry name" value="Sm-like ribonucleoproteins"/>
    <property type="match status" value="1"/>
</dbReference>
<sequence length="71" mass="8063">MSSEFDTNLPSIRKVQSTIKDQKQVEMKLTTGDVLAGKLLWQDPSCICLRDENNQQILIWRGAIAYIKPKG</sequence>
<dbReference type="InterPro" id="IPR053840">
    <property type="entry name" value="Hfq_1"/>
</dbReference>
<dbReference type="Gene3D" id="2.30.30.100">
    <property type="match status" value="1"/>
</dbReference>
<reference evidence="2" key="1">
    <citation type="submission" date="2019-10" db="EMBL/GenBank/DDBJ databases">
        <title>Draft genome sequece of Microseira wollei NIES-4236.</title>
        <authorList>
            <person name="Yamaguchi H."/>
            <person name="Suzuki S."/>
            <person name="Kawachi M."/>
        </authorList>
    </citation>
    <scope>NUCLEOTIDE SEQUENCE</scope>
    <source>
        <strain evidence="2">NIES-4236</strain>
    </source>
</reference>
<dbReference type="InterPro" id="IPR010920">
    <property type="entry name" value="LSM_dom_sf"/>
</dbReference>
<proteinExistence type="predicted"/>
<dbReference type="Pfam" id="PF21979">
    <property type="entry name" value="Hfq_1"/>
    <property type="match status" value="1"/>
</dbReference>
<keyword evidence="3" id="KW-1185">Reference proteome</keyword>
<gene>
    <name evidence="2" type="ORF">MiSe_64570</name>
</gene>
<evidence type="ECO:0000259" key="1">
    <source>
        <dbReference type="Pfam" id="PF21979"/>
    </source>
</evidence>
<accession>A0AAV3XGV0</accession>
<dbReference type="EMBL" id="BLAY01000129">
    <property type="protein sequence ID" value="GET41644.1"/>
    <property type="molecule type" value="Genomic_DNA"/>
</dbReference>
<protein>
    <recommendedName>
        <fullName evidence="1">Hfq-related domain-containing protein</fullName>
    </recommendedName>
</protein>